<dbReference type="InterPro" id="IPR011989">
    <property type="entry name" value="ARM-like"/>
</dbReference>
<dbReference type="InterPro" id="IPR016024">
    <property type="entry name" value="ARM-type_fold"/>
</dbReference>
<evidence type="ECO:0000313" key="1">
    <source>
        <dbReference type="EMBL" id="AMP03901.1"/>
    </source>
</evidence>
<name>A0A127Q1J2_9BURK</name>
<reference evidence="1 2" key="1">
    <citation type="submission" date="2015-11" db="EMBL/GenBank/DDBJ databases">
        <title>Exploring the genomic traits of fungus-feeding bacterial genus Collimonas.</title>
        <authorList>
            <person name="Song C."/>
            <person name="Schmidt R."/>
            <person name="de Jager V."/>
            <person name="Krzyzanowska D."/>
            <person name="Jongedijk E."/>
            <person name="Cankar K."/>
            <person name="Beekwilder J."/>
            <person name="van Veen A."/>
            <person name="de Boer W."/>
            <person name="van Veen J.A."/>
            <person name="Garbeva P."/>
        </authorList>
    </citation>
    <scope>NUCLEOTIDE SEQUENCE [LARGE SCALE GENOMIC DNA]</scope>
    <source>
        <strain evidence="1 2">Ter91</strain>
    </source>
</reference>
<dbReference type="SUPFAM" id="SSF48371">
    <property type="entry name" value="ARM repeat"/>
    <property type="match status" value="1"/>
</dbReference>
<dbReference type="STRING" id="279113.CPter91_1523"/>
<dbReference type="Gene3D" id="1.25.10.10">
    <property type="entry name" value="Leucine-rich Repeat Variant"/>
    <property type="match status" value="1"/>
</dbReference>
<dbReference type="KEGG" id="cpra:CPter91_1523"/>
<dbReference type="OrthoDB" id="8773546at2"/>
<protein>
    <submittedName>
        <fullName evidence="1">HEAT repeats family protein</fullName>
    </submittedName>
</protein>
<dbReference type="RefSeq" id="WP_061938856.1">
    <property type="nucleotide sequence ID" value="NZ_CP013234.1"/>
</dbReference>
<dbReference type="PROSITE" id="PS51257">
    <property type="entry name" value="PROKAR_LIPOPROTEIN"/>
    <property type="match status" value="1"/>
</dbReference>
<dbReference type="AlphaFoldDB" id="A0A127Q1J2"/>
<evidence type="ECO:0000313" key="2">
    <source>
        <dbReference type="Proteomes" id="UP000074561"/>
    </source>
</evidence>
<organism evidence="1 2">
    <name type="scientific">Collimonas pratensis</name>
    <dbReference type="NCBI Taxonomy" id="279113"/>
    <lineage>
        <taxon>Bacteria</taxon>
        <taxon>Pseudomonadati</taxon>
        <taxon>Pseudomonadota</taxon>
        <taxon>Betaproteobacteria</taxon>
        <taxon>Burkholderiales</taxon>
        <taxon>Oxalobacteraceae</taxon>
        <taxon>Collimonas</taxon>
    </lineage>
</organism>
<sequence length="330" mass="36600">MKLCNNALRSVTGIVISIAFLSGCAINMKVPIKDPVSSTGTYDTTKTIPETVLLFKDEQSESDKAQILSGTIPMQMVYQDKPFDAVSWIAKQTVKEMNARNLPVKLAAAGENGTGILIKRIHIENHRVSGFSPFVTFTSLRADVETADGPQRVTAYIKRAKVPVWSFDEIIDPTYNDSLSLLIKELAAKINQKLFHQMVSTETVTALIDKINKDGATRSDSYLDVYQLGFSNNPAAIPELVKLSSHSSEYVRLAALSSLGILKATDQLKFLTDRYESTGGIWQDRAMALKAIGDLGTPESQAYLQKQRENFKNKTDKEARWTNEIIALYL</sequence>
<dbReference type="PATRIC" id="fig|279113.9.peg.1516"/>
<gene>
    <name evidence="1" type="ORF">CPter91_1523</name>
</gene>
<accession>A0A127Q1J2</accession>
<dbReference type="Pfam" id="PF13646">
    <property type="entry name" value="HEAT_2"/>
    <property type="match status" value="1"/>
</dbReference>
<dbReference type="EMBL" id="CP013234">
    <property type="protein sequence ID" value="AMP03901.1"/>
    <property type="molecule type" value="Genomic_DNA"/>
</dbReference>
<proteinExistence type="predicted"/>
<dbReference type="Proteomes" id="UP000074561">
    <property type="component" value="Chromosome"/>
</dbReference>